<feature type="region of interest" description="Disordered" evidence="1">
    <location>
        <begin position="140"/>
        <end position="177"/>
    </location>
</feature>
<dbReference type="Proteomes" id="UP000294772">
    <property type="component" value="Unassembled WGS sequence"/>
</dbReference>
<organism evidence="2 4">
    <name type="scientific">Caldimonas thermodepolymerans</name>
    <dbReference type="NCBI Taxonomy" id="215580"/>
    <lineage>
        <taxon>Bacteria</taxon>
        <taxon>Pseudomonadati</taxon>
        <taxon>Pseudomonadota</taxon>
        <taxon>Betaproteobacteria</taxon>
        <taxon>Burkholderiales</taxon>
        <taxon>Sphaerotilaceae</taxon>
        <taxon>Caldimonas</taxon>
    </lineage>
</organism>
<gene>
    <name evidence="2" type="ORF">C1702_07215</name>
    <name evidence="3" type="ORF">EV676_110122</name>
</gene>
<dbReference type="AlphaFoldDB" id="A0A2S5T6F2"/>
<reference evidence="2 4" key="1">
    <citation type="submission" date="2018-02" db="EMBL/GenBank/DDBJ databases">
        <title>Reclassifiation of [Polyangium] brachysporum DSM 7029 as Guopingzhaonella breviflexa gen. nov., sp. nov., a member of the family Comamonadaceae.</title>
        <authorList>
            <person name="Tang B."/>
        </authorList>
    </citation>
    <scope>NUCLEOTIDE SEQUENCE [LARGE SCALE GENOMIC DNA]</scope>
    <source>
        <strain evidence="2 4">DSM 15344</strain>
    </source>
</reference>
<feature type="region of interest" description="Disordered" evidence="1">
    <location>
        <begin position="53"/>
        <end position="72"/>
    </location>
</feature>
<dbReference type="EMBL" id="PSNY01000006">
    <property type="protein sequence ID" value="PPE70447.1"/>
    <property type="molecule type" value="Genomic_DNA"/>
</dbReference>
<protein>
    <submittedName>
        <fullName evidence="2">General secretion pathway protein C</fullName>
    </submittedName>
    <submittedName>
        <fullName evidence="3">Type II secretion system protein C (GspC)</fullName>
    </submittedName>
</protein>
<proteinExistence type="predicted"/>
<evidence type="ECO:0000313" key="4">
    <source>
        <dbReference type="Proteomes" id="UP000239406"/>
    </source>
</evidence>
<dbReference type="Proteomes" id="UP000239406">
    <property type="component" value="Unassembled WGS sequence"/>
</dbReference>
<sequence>MVSRLLAFVLWALAAASAVYWGLRLTASPLAVPSQAMPVVAQVGSPGAVVRMLGGGRSPTDPAQSAPPPESSRFRLLGVMAPPEGRSGPGVALLSIDGKPPRAYALGSVVEGELTLQALGQRSATFGRGSGGAAFTLELPPLPPPQTGAPQALPPDQGIVPVAPAPRPDGGDPAIRQ</sequence>
<evidence type="ECO:0000313" key="3">
    <source>
        <dbReference type="EMBL" id="TCP04835.1"/>
    </source>
</evidence>
<evidence type="ECO:0000256" key="1">
    <source>
        <dbReference type="SAM" id="MobiDB-lite"/>
    </source>
</evidence>
<reference evidence="3 5" key="2">
    <citation type="submission" date="2019-03" db="EMBL/GenBank/DDBJ databases">
        <title>Genomic Encyclopedia of Type Strains, Phase IV (KMG-IV): sequencing the most valuable type-strain genomes for metagenomic binning, comparative biology and taxonomic classification.</title>
        <authorList>
            <person name="Goeker M."/>
        </authorList>
    </citation>
    <scope>NUCLEOTIDE SEQUENCE [LARGE SCALE GENOMIC DNA]</scope>
    <source>
        <strain evidence="3 5">DSM 15264</strain>
    </source>
</reference>
<evidence type="ECO:0000313" key="5">
    <source>
        <dbReference type="Proteomes" id="UP000294772"/>
    </source>
</evidence>
<name>A0A2S5T6F2_9BURK</name>
<evidence type="ECO:0000313" key="2">
    <source>
        <dbReference type="EMBL" id="PPE70447.1"/>
    </source>
</evidence>
<accession>A0A2S5T6F2</accession>
<dbReference type="EMBL" id="SLXF01000010">
    <property type="protein sequence ID" value="TCP04835.1"/>
    <property type="molecule type" value="Genomic_DNA"/>
</dbReference>
<dbReference type="OrthoDB" id="9154044at2"/>
<comment type="caution">
    <text evidence="2">The sequence shown here is derived from an EMBL/GenBank/DDBJ whole genome shotgun (WGS) entry which is preliminary data.</text>
</comment>
<keyword evidence="4" id="KW-1185">Reference proteome</keyword>
<dbReference type="RefSeq" id="WP_104356998.1">
    <property type="nucleotide sequence ID" value="NZ_CALFFA010000059.1"/>
</dbReference>